<evidence type="ECO:0000313" key="2">
    <source>
        <dbReference type="EMBL" id="RBP04045.1"/>
    </source>
</evidence>
<feature type="signal peptide" evidence="1">
    <location>
        <begin position="1"/>
        <end position="27"/>
    </location>
</feature>
<dbReference type="EMBL" id="QNRK01000041">
    <property type="protein sequence ID" value="RBP04045.1"/>
    <property type="molecule type" value="Genomic_DNA"/>
</dbReference>
<proteinExistence type="predicted"/>
<dbReference type="RefSeq" id="WP_113892330.1">
    <property type="nucleotide sequence ID" value="NZ_QNRK01000041.1"/>
</dbReference>
<dbReference type="Proteomes" id="UP000253529">
    <property type="component" value="Unassembled WGS sequence"/>
</dbReference>
<evidence type="ECO:0008006" key="4">
    <source>
        <dbReference type="Google" id="ProtNLM"/>
    </source>
</evidence>
<reference evidence="2 3" key="1">
    <citation type="submission" date="2018-06" db="EMBL/GenBank/DDBJ databases">
        <title>Genomic Encyclopedia of Type Strains, Phase IV (KMG-IV): sequencing the most valuable type-strain genomes for metagenomic binning, comparative biology and taxonomic classification.</title>
        <authorList>
            <person name="Goeker M."/>
        </authorList>
    </citation>
    <scope>NUCLEOTIDE SEQUENCE [LARGE SCALE GENOMIC DNA]</scope>
    <source>
        <strain evidence="2 3">DSM 24875</strain>
    </source>
</reference>
<dbReference type="OrthoDB" id="8558695at2"/>
<evidence type="ECO:0000256" key="1">
    <source>
        <dbReference type="SAM" id="SignalP"/>
    </source>
</evidence>
<protein>
    <recommendedName>
        <fullName evidence="4">Secreted protein</fullName>
    </recommendedName>
</protein>
<organism evidence="2 3">
    <name type="scientific">Roseiarcus fermentans</name>
    <dbReference type="NCBI Taxonomy" id="1473586"/>
    <lineage>
        <taxon>Bacteria</taxon>
        <taxon>Pseudomonadati</taxon>
        <taxon>Pseudomonadota</taxon>
        <taxon>Alphaproteobacteria</taxon>
        <taxon>Hyphomicrobiales</taxon>
        <taxon>Roseiarcaceae</taxon>
        <taxon>Roseiarcus</taxon>
    </lineage>
</organism>
<dbReference type="AlphaFoldDB" id="A0A366ERD5"/>
<comment type="caution">
    <text evidence="2">The sequence shown here is derived from an EMBL/GenBank/DDBJ whole genome shotgun (WGS) entry which is preliminary data.</text>
</comment>
<feature type="chain" id="PRO_5016885383" description="Secreted protein" evidence="1">
    <location>
        <begin position="28"/>
        <end position="272"/>
    </location>
</feature>
<gene>
    <name evidence="2" type="ORF">DFR50_14117</name>
</gene>
<sequence length="272" mass="27441">MSMFTVRKPLIVWIALATTALAQGAHAAAVDVTFNASLSALPANSSVQVLNLGQSAVAGLVTSQELYFGQGDSIQFSGTAGVYNGTKSGVAAAPYTSSGPQTTNYLAAESNGPVTINFAQNQQYFGMNWGSVDSYNTLSFYQGSALVAQYTGSNVVASANGSQGADGSDIVNFDFNNSASYNKVVMTSSSPAFEFDMIASSATAVPLTTSGGGAPTEVAAYLDAAETNALPGEAPAPLPGASPLAALLLSAAAALAFQRPRPGVAQAVAGAR</sequence>
<accession>A0A366ERD5</accession>
<keyword evidence="3" id="KW-1185">Reference proteome</keyword>
<name>A0A366ERD5_9HYPH</name>
<evidence type="ECO:0000313" key="3">
    <source>
        <dbReference type="Proteomes" id="UP000253529"/>
    </source>
</evidence>
<keyword evidence="1" id="KW-0732">Signal</keyword>